<keyword evidence="3 6" id="KW-1133">Transmembrane helix</keyword>
<dbReference type="AlphaFoldDB" id="A0ABD2XF77"/>
<dbReference type="Gene3D" id="2.130.10.10">
    <property type="entry name" value="YVTN repeat-like/Quinoprotein amine dehydrogenase"/>
    <property type="match status" value="1"/>
</dbReference>
<accession>A0ABD2XF77</accession>
<keyword evidence="2 6" id="KW-0812">Transmembrane</keyword>
<feature type="transmembrane region" description="Helical" evidence="6">
    <location>
        <begin position="123"/>
        <end position="143"/>
    </location>
</feature>
<evidence type="ECO:0000256" key="6">
    <source>
        <dbReference type="SAM" id="Phobius"/>
    </source>
</evidence>
<evidence type="ECO:0000256" key="1">
    <source>
        <dbReference type="ARBA" id="ARBA00004167"/>
    </source>
</evidence>
<protein>
    <recommendedName>
        <fullName evidence="7">FAM234A/B beta-propeller domain-containing protein</fullName>
    </recommendedName>
</protein>
<dbReference type="PANTHER" id="PTHR21419">
    <property type="match status" value="1"/>
</dbReference>
<evidence type="ECO:0000313" key="8">
    <source>
        <dbReference type="EMBL" id="KAL3403713.1"/>
    </source>
</evidence>
<proteinExistence type="predicted"/>
<reference evidence="8 9" key="1">
    <citation type="journal article" date="2024" name="bioRxiv">
        <title>A reference genome for Trichogramma kaykai: A tiny desert-dwelling parasitoid wasp with competing sex-ratio distorters.</title>
        <authorList>
            <person name="Culotta J."/>
            <person name="Lindsey A.R."/>
        </authorList>
    </citation>
    <scope>NUCLEOTIDE SEQUENCE [LARGE SCALE GENOMIC DNA]</scope>
    <source>
        <strain evidence="8 9">KSX58</strain>
    </source>
</reference>
<keyword evidence="9" id="KW-1185">Reference proteome</keyword>
<evidence type="ECO:0000256" key="5">
    <source>
        <dbReference type="SAM" id="MobiDB-lite"/>
    </source>
</evidence>
<organism evidence="8 9">
    <name type="scientific">Trichogramma kaykai</name>
    <dbReference type="NCBI Taxonomy" id="54128"/>
    <lineage>
        <taxon>Eukaryota</taxon>
        <taxon>Metazoa</taxon>
        <taxon>Ecdysozoa</taxon>
        <taxon>Arthropoda</taxon>
        <taxon>Hexapoda</taxon>
        <taxon>Insecta</taxon>
        <taxon>Pterygota</taxon>
        <taxon>Neoptera</taxon>
        <taxon>Endopterygota</taxon>
        <taxon>Hymenoptera</taxon>
        <taxon>Apocrita</taxon>
        <taxon>Proctotrupomorpha</taxon>
        <taxon>Chalcidoidea</taxon>
        <taxon>Trichogrammatidae</taxon>
        <taxon>Trichogramma</taxon>
    </lineage>
</organism>
<feature type="domain" description="FAM234A/B beta-propeller" evidence="7">
    <location>
        <begin position="204"/>
        <end position="316"/>
    </location>
</feature>
<evidence type="ECO:0000259" key="7">
    <source>
        <dbReference type="Pfam" id="PF23727"/>
    </source>
</evidence>
<sequence length="567" mass="63955">MTAETNAVGYAPLPQSLSSNSDNSDDEDDVHHEHRHHPNFQVHLERNDSVLSREDDQSRISDTTAICQNGRFYPLDETRSNLSRTRTNSSFTYSNDNVPIMILDSQSRNDFWKRNQMSLLRKLSILASILLCILVIIIFLYALPCSSTSSCTPKTSSVAWDRTLQGIEILGRISITPNNLIFLAKVQHYGNTKNSSMYITKGGVLAMQSTTGTPAWQRPLKEYPKEIDCEMHDTDGSGQSDCLITGENGMLACVDPLSGKEYWYSEVPTYETLPLPMPDIDGDCIRDLISVAEKNDNRSIVFLSGTSGKLIYRLFVPECHEIELHSISSNFVLSYTCDDNLTDYSHLLQLQDIVKPWKPCKILAENSTVTYTYPSHRYADVWDLTEHHRLHVRNTIVNGTACPYADTCRSKVQLTLKYGNKSLDIWNHTATDSLVSQPARMNITEVEHTTGFAVKFWNWTATEIKKNETYSTKLHEQKFSERVTIVYVNGTDVHAMNASQIEINQICKGLDCQPSLPQEIYSIAIADINEDGILELISYRTSYSSDKNINTATLASVIQVIKLDAVF</sequence>
<dbReference type="InterPro" id="IPR045232">
    <property type="entry name" value="FAM234"/>
</dbReference>
<evidence type="ECO:0000256" key="3">
    <source>
        <dbReference type="ARBA" id="ARBA00022989"/>
    </source>
</evidence>
<name>A0ABD2XF77_9HYME</name>
<dbReference type="InterPro" id="IPR028994">
    <property type="entry name" value="Integrin_alpha_N"/>
</dbReference>
<comment type="caution">
    <text evidence="8">The sequence shown here is derived from an EMBL/GenBank/DDBJ whole genome shotgun (WGS) entry which is preliminary data.</text>
</comment>
<dbReference type="InterPro" id="IPR015943">
    <property type="entry name" value="WD40/YVTN_repeat-like_dom_sf"/>
</dbReference>
<gene>
    <name evidence="8" type="ORF">TKK_003640</name>
</gene>
<feature type="region of interest" description="Disordered" evidence="5">
    <location>
        <begin position="1"/>
        <end position="57"/>
    </location>
</feature>
<dbReference type="EMBL" id="JBJJXI010000029">
    <property type="protein sequence ID" value="KAL3403713.1"/>
    <property type="molecule type" value="Genomic_DNA"/>
</dbReference>
<evidence type="ECO:0000256" key="2">
    <source>
        <dbReference type="ARBA" id="ARBA00022692"/>
    </source>
</evidence>
<comment type="subcellular location">
    <subcellularLocation>
        <location evidence="1">Membrane</location>
        <topology evidence="1">Single-pass membrane protein</topology>
    </subcellularLocation>
</comment>
<dbReference type="Proteomes" id="UP001627154">
    <property type="component" value="Unassembled WGS sequence"/>
</dbReference>
<dbReference type="InterPro" id="IPR055409">
    <property type="entry name" value="Beta-prop_FAM234A_B"/>
</dbReference>
<evidence type="ECO:0000256" key="4">
    <source>
        <dbReference type="ARBA" id="ARBA00023136"/>
    </source>
</evidence>
<dbReference type="GO" id="GO:0016020">
    <property type="term" value="C:membrane"/>
    <property type="evidence" value="ECO:0007669"/>
    <property type="project" value="UniProtKB-SubCell"/>
</dbReference>
<keyword evidence="4 6" id="KW-0472">Membrane</keyword>
<dbReference type="SUPFAM" id="SSF69318">
    <property type="entry name" value="Integrin alpha N-terminal domain"/>
    <property type="match status" value="1"/>
</dbReference>
<dbReference type="Pfam" id="PF23727">
    <property type="entry name" value="Beta-prop_FAM234A_B"/>
    <property type="match status" value="1"/>
</dbReference>
<dbReference type="PANTHER" id="PTHR21419:SF29">
    <property type="entry name" value="LD24894P"/>
    <property type="match status" value="1"/>
</dbReference>
<feature type="compositionally biased region" description="Basic and acidic residues" evidence="5">
    <location>
        <begin position="43"/>
        <end position="57"/>
    </location>
</feature>
<evidence type="ECO:0000313" key="9">
    <source>
        <dbReference type="Proteomes" id="UP001627154"/>
    </source>
</evidence>